<dbReference type="SUPFAM" id="SSF57414">
    <property type="entry name" value="Hairpin loop containing domain-like"/>
    <property type="match status" value="1"/>
</dbReference>
<gene>
    <name evidence="2" type="primary">Hypp3968</name>
    <name evidence="2" type="ORF">BLAG_LOCUS21561</name>
</gene>
<reference evidence="2" key="1">
    <citation type="submission" date="2022-01" db="EMBL/GenBank/DDBJ databases">
        <authorList>
            <person name="Braso-Vives M."/>
        </authorList>
    </citation>
    <scope>NUCLEOTIDE SEQUENCE</scope>
</reference>
<feature type="domain" description="Apple" evidence="1">
    <location>
        <begin position="608"/>
        <end position="653"/>
    </location>
</feature>
<accession>A0A8K0A438</accession>
<dbReference type="InterPro" id="IPR003609">
    <property type="entry name" value="Pan_app"/>
</dbReference>
<dbReference type="PANTHER" id="PTHR16897:SF2">
    <property type="entry name" value="OS03G0226600 PROTEIN"/>
    <property type="match status" value="1"/>
</dbReference>
<organism evidence="2 3">
    <name type="scientific">Branchiostoma lanceolatum</name>
    <name type="common">Common lancelet</name>
    <name type="synonym">Amphioxus lanceolatum</name>
    <dbReference type="NCBI Taxonomy" id="7740"/>
    <lineage>
        <taxon>Eukaryota</taxon>
        <taxon>Metazoa</taxon>
        <taxon>Chordata</taxon>
        <taxon>Cephalochordata</taxon>
        <taxon>Leptocardii</taxon>
        <taxon>Amphioxiformes</taxon>
        <taxon>Branchiostomatidae</taxon>
        <taxon>Branchiostoma</taxon>
    </lineage>
</organism>
<evidence type="ECO:0000313" key="3">
    <source>
        <dbReference type="Proteomes" id="UP000838412"/>
    </source>
</evidence>
<proteinExistence type="predicted"/>
<evidence type="ECO:0000259" key="1">
    <source>
        <dbReference type="Pfam" id="PF00024"/>
    </source>
</evidence>
<dbReference type="OrthoDB" id="6155454at2759"/>
<name>A0A8K0A438_BRALA</name>
<dbReference type="Proteomes" id="UP000838412">
    <property type="component" value="Chromosome 7"/>
</dbReference>
<dbReference type="Gene3D" id="3.50.4.10">
    <property type="entry name" value="Hepatocyte Growth Factor"/>
    <property type="match status" value="1"/>
</dbReference>
<evidence type="ECO:0000313" key="2">
    <source>
        <dbReference type="EMBL" id="CAH1268736.1"/>
    </source>
</evidence>
<dbReference type="EMBL" id="OV696692">
    <property type="protein sequence ID" value="CAH1268736.1"/>
    <property type="molecule type" value="Genomic_DNA"/>
</dbReference>
<protein>
    <submittedName>
        <fullName evidence="2">Hypp3968 protein</fullName>
    </submittedName>
</protein>
<sequence length="746" mass="81827">MLRVDDKTDPADKFAIKLQEIKVSTIVDILDMIGLGDFLRGIINVLELCLGSCKLPNSMTDEQLRWELKKSGKPTGGSRHSLLQRYSSSDTECPSIFDHLNNPDSMHCRMQDNCLGLSCCLSIPVPPFNIFTVKASVSFDPCTMTLTMELGQLKETKNLSPSGFGIRHTGCTTTCLLYTGLRLTGCITTCLLYTGLRLTGCITTCLLYTAEEDDYTYDKSWTLFDSVKLLRSFRIKRQSSNVEIYLAVKVCAKDFCLTPIEILKGVQINIPPCPSGGVTPSASRVNLMDMTLAQLEKGIFFFRPGCISLDFPDLDFPDLDLAELSTEFSGIISELRSAIKTEWLDSIMMDMQDLGIELGMTDSYLTGSFPMGPWEETFFNVKVQFMVGPIPMYLGFGAGGFIGVKLEAGVSLMKMKAYTSTVVNVGKRAAITTHCEVQQVAGRDVVEPAFQLEVAAEDDESQVKLTYNAGTYRGGSDVVDNEALGGPSTVVFKKMKGGVPLYFTVTGTNSGGGDAKVTCELPTYDVTLPAGRVTPDFLTTSHPNILRASAVAHDDSVILLKREGVGYGGKVYGDQVVPWHDVSTTANTAVTATGPALQRFTGGRTGRVISTSIASLKLDTPQQCAMQCLQHPPAKCLSFNYDYGHETCELLEEIEGHGVEMHEVHLGQDCGDFVLDHWEQFKCGEQTPLPNHRWIVDGEGSRTVFNGHEPLVDMRYTRANRYVSAIPSGKLLLLLLLSSIPIHYQK</sequence>
<dbReference type="Pfam" id="PF00024">
    <property type="entry name" value="PAN_1"/>
    <property type="match status" value="1"/>
</dbReference>
<keyword evidence="3" id="KW-1185">Reference proteome</keyword>
<dbReference type="PANTHER" id="PTHR16897">
    <property type="entry name" value="OS10G0105400 PROTEIN"/>
    <property type="match status" value="1"/>
</dbReference>
<dbReference type="AlphaFoldDB" id="A0A8K0A438"/>